<gene>
    <name evidence="7" type="ORF">FO059_13325</name>
</gene>
<dbReference type="InterPro" id="IPR053876">
    <property type="entry name" value="Phage_int_M"/>
</dbReference>
<accession>A0A516X4W2</accession>
<evidence type="ECO:0000256" key="3">
    <source>
        <dbReference type="ARBA" id="ARBA00023172"/>
    </source>
</evidence>
<evidence type="ECO:0000313" key="8">
    <source>
        <dbReference type="Proteomes" id="UP000317344"/>
    </source>
</evidence>
<dbReference type="InterPro" id="IPR044068">
    <property type="entry name" value="CB"/>
</dbReference>
<comment type="similarity">
    <text evidence="1">Belongs to the 'phage' integrase family.</text>
</comment>
<dbReference type="Pfam" id="PF00589">
    <property type="entry name" value="Phage_integrase"/>
    <property type="match status" value="1"/>
</dbReference>
<dbReference type="GO" id="GO:0006310">
    <property type="term" value="P:DNA recombination"/>
    <property type="evidence" value="ECO:0007669"/>
    <property type="project" value="UniProtKB-KW"/>
</dbReference>
<dbReference type="KEGG" id="toy:FO059_13325"/>
<evidence type="ECO:0000313" key="7">
    <source>
        <dbReference type="EMBL" id="QDQ98115.1"/>
    </source>
</evidence>
<dbReference type="RefSeq" id="WP_143909473.1">
    <property type="nucleotide sequence ID" value="NZ_CP041765.1"/>
</dbReference>
<dbReference type="GO" id="GO:0015074">
    <property type="term" value="P:DNA integration"/>
    <property type="evidence" value="ECO:0007669"/>
    <property type="project" value="InterPro"/>
</dbReference>
<dbReference type="GO" id="GO:0003677">
    <property type="term" value="F:DNA binding"/>
    <property type="evidence" value="ECO:0007669"/>
    <property type="project" value="UniProtKB-UniRule"/>
</dbReference>
<dbReference type="InterPro" id="IPR013762">
    <property type="entry name" value="Integrase-like_cat_sf"/>
</dbReference>
<evidence type="ECO:0000256" key="4">
    <source>
        <dbReference type="PROSITE-ProRule" id="PRU01248"/>
    </source>
</evidence>
<dbReference type="Gene3D" id="1.10.443.10">
    <property type="entry name" value="Intergrase catalytic core"/>
    <property type="match status" value="1"/>
</dbReference>
<keyword evidence="3" id="KW-0233">DNA recombination</keyword>
<dbReference type="AlphaFoldDB" id="A0A516X4W2"/>
<evidence type="ECO:0000259" key="5">
    <source>
        <dbReference type="PROSITE" id="PS51898"/>
    </source>
</evidence>
<keyword evidence="2 4" id="KW-0238">DNA-binding</keyword>
<dbReference type="Pfam" id="PF14657">
    <property type="entry name" value="Arm-DNA-bind_4"/>
    <property type="match status" value="1"/>
</dbReference>
<dbReference type="OrthoDB" id="1822491at2"/>
<dbReference type="InterPro" id="IPR010998">
    <property type="entry name" value="Integrase_recombinase_N"/>
</dbReference>
<dbReference type="SUPFAM" id="SSF56349">
    <property type="entry name" value="DNA breaking-rejoining enzymes"/>
    <property type="match status" value="1"/>
</dbReference>
<dbReference type="InterPro" id="IPR028259">
    <property type="entry name" value="AP2-like_int_N"/>
</dbReference>
<dbReference type="PROSITE" id="PS51900">
    <property type="entry name" value="CB"/>
    <property type="match status" value="1"/>
</dbReference>
<keyword evidence="8" id="KW-1185">Reference proteome</keyword>
<protein>
    <submittedName>
        <fullName evidence="7">Site-specific integrase</fullName>
    </submittedName>
</protein>
<dbReference type="InterPro" id="IPR002104">
    <property type="entry name" value="Integrase_catalytic"/>
</dbReference>
<dbReference type="EMBL" id="CP041765">
    <property type="protein sequence ID" value="QDQ98115.1"/>
    <property type="molecule type" value="Genomic_DNA"/>
</dbReference>
<name>A0A516X4W2_9ACTN</name>
<reference evidence="7 8" key="2">
    <citation type="submission" date="2019-07" db="EMBL/GenBank/DDBJ databases">
        <authorList>
            <person name="Huang Y."/>
        </authorList>
    </citation>
    <scope>NUCLEOTIDE SEQUENCE [LARGE SCALE GENOMIC DNA]</scope>
    <source>
        <strain evidence="7 8">HY188</strain>
    </source>
</reference>
<dbReference type="CDD" id="cd01189">
    <property type="entry name" value="INT_ICEBs1_C_like"/>
    <property type="match status" value="1"/>
</dbReference>
<dbReference type="InterPro" id="IPR050090">
    <property type="entry name" value="Tyrosine_recombinase_XerCD"/>
</dbReference>
<dbReference type="Gene3D" id="1.10.150.130">
    <property type="match status" value="1"/>
</dbReference>
<dbReference type="Proteomes" id="UP000317344">
    <property type="component" value="Chromosome"/>
</dbReference>
<evidence type="ECO:0000256" key="2">
    <source>
        <dbReference type="ARBA" id="ARBA00023125"/>
    </source>
</evidence>
<evidence type="ECO:0000259" key="6">
    <source>
        <dbReference type="PROSITE" id="PS51900"/>
    </source>
</evidence>
<dbReference type="PANTHER" id="PTHR30349:SF64">
    <property type="entry name" value="PROPHAGE INTEGRASE INTD-RELATED"/>
    <property type="match status" value="1"/>
</dbReference>
<organism evidence="7 8">
    <name type="scientific">Tomitella fengzijianii</name>
    <dbReference type="NCBI Taxonomy" id="2597660"/>
    <lineage>
        <taxon>Bacteria</taxon>
        <taxon>Bacillati</taxon>
        <taxon>Actinomycetota</taxon>
        <taxon>Actinomycetes</taxon>
        <taxon>Mycobacteriales</taxon>
        <taxon>Tomitella</taxon>
    </lineage>
</organism>
<reference evidence="7 8" key="1">
    <citation type="submission" date="2019-07" db="EMBL/GenBank/DDBJ databases">
        <title>Tomitella cavernea sp. nov., an actinomycete isolated from soil.</title>
        <authorList>
            <person name="Cheng J."/>
        </authorList>
    </citation>
    <scope>NUCLEOTIDE SEQUENCE [LARGE SCALE GENOMIC DNA]</scope>
    <source>
        <strain evidence="7 8">HY188</strain>
    </source>
</reference>
<evidence type="ECO:0000256" key="1">
    <source>
        <dbReference type="ARBA" id="ARBA00008857"/>
    </source>
</evidence>
<feature type="domain" description="Core-binding (CB)" evidence="6">
    <location>
        <begin position="62"/>
        <end position="143"/>
    </location>
</feature>
<dbReference type="PANTHER" id="PTHR30349">
    <property type="entry name" value="PHAGE INTEGRASE-RELATED"/>
    <property type="match status" value="1"/>
</dbReference>
<feature type="domain" description="Tyr recombinase" evidence="5">
    <location>
        <begin position="164"/>
        <end position="348"/>
    </location>
</feature>
<dbReference type="PROSITE" id="PS51898">
    <property type="entry name" value="TYR_RECOMBINASE"/>
    <property type="match status" value="1"/>
</dbReference>
<sequence length="364" mass="40270">MATISSYTTKAGLRYRVRYRTPDRRQTDKRGFRTKRQAEDFAATVEVAKLTGEYVDPKAGRATVGELAEQWIAGKVNLKPSSLARYRHSLDQQVLPRWESERISDVTTAGVQAWIAGMNDKGLSASTVRKAHHVLGLVCKMAIRDRRIVRNPCEGVDLPRLPKPDNRYLTAQQVADLAHAAGDNRLIILVLAYTGIRWSEMVALRVRRVDLKRRRLRIAEAATEVDGRLVWGTPKSHASRTVPYPAFLHELLREQIRGRGADELVFTTDKDGPVRSRAARRTWFDAAAEEAGVKGISPHDLRHAAASLAVSAGASIKGVQAMLGHSTAALTLDVYADLFEDDLDGVAQRLDAIGTGVRPRLKSV</sequence>
<dbReference type="Pfam" id="PF22022">
    <property type="entry name" value="Phage_int_M"/>
    <property type="match status" value="1"/>
</dbReference>
<dbReference type="InterPro" id="IPR011010">
    <property type="entry name" value="DNA_brk_join_enz"/>
</dbReference>
<proteinExistence type="inferred from homology"/>